<name>A0ABM1MZV4_NICVS</name>
<feature type="domain" description="Thioester reductase (TE)" evidence="6">
    <location>
        <begin position="40"/>
        <end position="310"/>
    </location>
</feature>
<keyword evidence="4" id="KW-0560">Oxidoreductase</keyword>
<dbReference type="EC" id="1.2.1.84" evidence="4"/>
<keyword evidence="2 4" id="KW-0444">Lipid biosynthesis</keyword>
<feature type="transmembrane region" description="Helical" evidence="4">
    <location>
        <begin position="374"/>
        <end position="398"/>
    </location>
</feature>
<keyword evidence="4" id="KW-0472">Membrane</keyword>
<dbReference type="Proteomes" id="UP000695000">
    <property type="component" value="Unplaced"/>
</dbReference>
<evidence type="ECO:0000313" key="8">
    <source>
        <dbReference type="RefSeq" id="XP_017780104.1"/>
    </source>
</evidence>
<keyword evidence="4" id="KW-0521">NADP</keyword>
<dbReference type="InterPro" id="IPR013120">
    <property type="entry name" value="FAR_NAD-bd"/>
</dbReference>
<evidence type="ECO:0000256" key="4">
    <source>
        <dbReference type="RuleBase" id="RU363097"/>
    </source>
</evidence>
<gene>
    <name evidence="8" type="primary">LOC108565260</name>
</gene>
<feature type="domain" description="Fatty acyl-CoA reductase C-terminal" evidence="5">
    <location>
        <begin position="384"/>
        <end position="475"/>
    </location>
</feature>
<comment type="catalytic activity">
    <reaction evidence="4">
        <text>a long-chain fatty acyl-CoA + 2 NADPH + 2 H(+) = a long-chain primary fatty alcohol + 2 NADP(+) + CoA</text>
        <dbReference type="Rhea" id="RHEA:52716"/>
        <dbReference type="ChEBI" id="CHEBI:15378"/>
        <dbReference type="ChEBI" id="CHEBI:57287"/>
        <dbReference type="ChEBI" id="CHEBI:57783"/>
        <dbReference type="ChEBI" id="CHEBI:58349"/>
        <dbReference type="ChEBI" id="CHEBI:77396"/>
        <dbReference type="ChEBI" id="CHEBI:83139"/>
        <dbReference type="EC" id="1.2.1.84"/>
    </reaction>
</comment>
<sequence length="539" mass="61790">MNARRRESHSSRRNKIVSEIAMDHDKSAVAEWYKGRSIFITGGTGFMGKVLVEKLLFSCKDIANIYILMRSKRGKNPEQRIEEMFKLPMFKRLRDSNPAAIKKLKPVHGDLVSENLGLSEAEQQLIINNASVVFHCAATLKLEAILKDAIEQNTAGTERVVDLVKRIKHLDAFIHMSTAFCSADIDVFEEKVYKCPDDPRAVVDVTKWMKDDALLDVTESLIKPHPNTYTYSKRLAETLVANESDHMKVAIVRPSIVVPALSEPIRGWVDSLNGPMGLLVAAGKGVLRSMHCKGENRAQVVPVDIAINAMILVAYKLGSLPEKPKEVPVYNMTNDGVFKLTWGEVLDIGRSLIYQYPFEMMVWYPDGDIRASYFIHRLYCIFSHWIPAYLIDGLMFIFRQKRFMVRVQTKIQDGLELLQFFATRQWNFSSERFLSLQDNLSPVDQEIFHMDFRKYSVKEYFKYCILGAREFCMKEDPKTLPRCRRQQTFMYILDRALALAFYLGLIWMVISNFETAKDVFDYAGNCVQDIPVLGKLVAN</sequence>
<dbReference type="InterPro" id="IPR033640">
    <property type="entry name" value="FAR_C"/>
</dbReference>
<accession>A0ABM1MZV4</accession>
<comment type="similarity">
    <text evidence="1 4">Belongs to the fatty acyl-CoA reductase family.</text>
</comment>
<evidence type="ECO:0000256" key="2">
    <source>
        <dbReference type="ARBA" id="ARBA00022516"/>
    </source>
</evidence>
<organism evidence="7 8">
    <name type="scientific">Nicrophorus vespilloides</name>
    <name type="common">Boreal carrion beetle</name>
    <dbReference type="NCBI Taxonomy" id="110193"/>
    <lineage>
        <taxon>Eukaryota</taxon>
        <taxon>Metazoa</taxon>
        <taxon>Ecdysozoa</taxon>
        <taxon>Arthropoda</taxon>
        <taxon>Hexapoda</taxon>
        <taxon>Insecta</taxon>
        <taxon>Pterygota</taxon>
        <taxon>Neoptera</taxon>
        <taxon>Endopterygota</taxon>
        <taxon>Coleoptera</taxon>
        <taxon>Polyphaga</taxon>
        <taxon>Staphyliniformia</taxon>
        <taxon>Silphidae</taxon>
        <taxon>Nicrophorinae</taxon>
        <taxon>Nicrophorus</taxon>
    </lineage>
</organism>
<dbReference type="InterPro" id="IPR026055">
    <property type="entry name" value="FAR"/>
</dbReference>
<dbReference type="Pfam" id="PF07993">
    <property type="entry name" value="NAD_binding_4"/>
    <property type="match status" value="1"/>
</dbReference>
<evidence type="ECO:0000256" key="1">
    <source>
        <dbReference type="ARBA" id="ARBA00005928"/>
    </source>
</evidence>
<evidence type="ECO:0000313" key="7">
    <source>
        <dbReference type="Proteomes" id="UP000695000"/>
    </source>
</evidence>
<dbReference type="CDD" id="cd05236">
    <property type="entry name" value="FAR-N_SDR_e"/>
    <property type="match status" value="1"/>
</dbReference>
<dbReference type="CDD" id="cd09071">
    <property type="entry name" value="FAR_C"/>
    <property type="match status" value="1"/>
</dbReference>
<dbReference type="SUPFAM" id="SSF51735">
    <property type="entry name" value="NAD(P)-binding Rossmann-fold domains"/>
    <property type="match status" value="1"/>
</dbReference>
<evidence type="ECO:0000259" key="6">
    <source>
        <dbReference type="Pfam" id="PF07993"/>
    </source>
</evidence>
<reference evidence="8" key="1">
    <citation type="submission" date="2025-08" db="UniProtKB">
        <authorList>
            <consortium name="RefSeq"/>
        </authorList>
    </citation>
    <scope>IDENTIFICATION</scope>
    <source>
        <tissue evidence="8">Whole Larva</tissue>
    </source>
</reference>
<keyword evidence="4" id="KW-1133">Transmembrane helix</keyword>
<dbReference type="PANTHER" id="PTHR11011">
    <property type="entry name" value="MALE STERILITY PROTEIN 2-RELATED"/>
    <property type="match status" value="1"/>
</dbReference>
<dbReference type="RefSeq" id="XP_017780104.1">
    <property type="nucleotide sequence ID" value="XM_017924615.1"/>
</dbReference>
<feature type="transmembrane region" description="Helical" evidence="4">
    <location>
        <begin position="488"/>
        <end position="510"/>
    </location>
</feature>
<keyword evidence="4" id="KW-0812">Transmembrane</keyword>
<keyword evidence="3 4" id="KW-0443">Lipid metabolism</keyword>
<dbReference type="Gene3D" id="3.40.50.720">
    <property type="entry name" value="NAD(P)-binding Rossmann-like Domain"/>
    <property type="match status" value="1"/>
</dbReference>
<protein>
    <recommendedName>
        <fullName evidence="4">Fatty acyl-CoA reductase</fullName>
        <ecNumber evidence="4">1.2.1.84</ecNumber>
    </recommendedName>
</protein>
<proteinExistence type="inferred from homology"/>
<dbReference type="GeneID" id="108565260"/>
<dbReference type="InterPro" id="IPR036291">
    <property type="entry name" value="NAD(P)-bd_dom_sf"/>
</dbReference>
<comment type="function">
    <text evidence="4">Catalyzes the reduction of fatty acyl-CoA to fatty alcohols.</text>
</comment>
<dbReference type="PANTHER" id="PTHR11011:SF12">
    <property type="entry name" value="FATTY ACYL-COA REDUCTASE"/>
    <property type="match status" value="1"/>
</dbReference>
<evidence type="ECO:0000259" key="5">
    <source>
        <dbReference type="Pfam" id="PF03015"/>
    </source>
</evidence>
<dbReference type="Pfam" id="PF03015">
    <property type="entry name" value="Sterile"/>
    <property type="match status" value="1"/>
</dbReference>
<keyword evidence="7" id="KW-1185">Reference proteome</keyword>
<evidence type="ECO:0000256" key="3">
    <source>
        <dbReference type="ARBA" id="ARBA00023098"/>
    </source>
</evidence>